<keyword evidence="3" id="KW-0067">ATP-binding</keyword>
<feature type="compositionally biased region" description="Basic and acidic residues" evidence="1">
    <location>
        <begin position="40"/>
        <end position="54"/>
    </location>
</feature>
<dbReference type="AlphaFoldDB" id="A0A6L2K4N2"/>
<evidence type="ECO:0000313" key="3">
    <source>
        <dbReference type="EMBL" id="GEU44371.1"/>
    </source>
</evidence>
<protein>
    <submittedName>
        <fullName evidence="3">DNA helicase</fullName>
    </submittedName>
</protein>
<sequence length="190" mass="21739">MKTKSKSVKRKISDTDDVQSYTMGPSKKLKVRSPSTFTNLHEEGASSDEQKNETGIRDIHMYVQDATKYSSITGNNHISPYNTPASIHTQTTNYQQIGDITHTFETSRHQQPKFTTCSKRTHHVHVCTLSRCLGHLSRHGNPSFLITFTCNAKWPEIQEYMDSWPELTTADRADNVDNVFEQKYIIITGW</sequence>
<keyword evidence="3" id="KW-0547">Nucleotide-binding</keyword>
<dbReference type="InterPro" id="IPR025476">
    <property type="entry name" value="Helitron_helicase-like"/>
</dbReference>
<dbReference type="GO" id="GO:0004386">
    <property type="term" value="F:helicase activity"/>
    <property type="evidence" value="ECO:0007669"/>
    <property type="project" value="UniProtKB-KW"/>
</dbReference>
<feature type="compositionally biased region" description="Basic residues" evidence="1">
    <location>
        <begin position="1"/>
        <end position="10"/>
    </location>
</feature>
<reference evidence="3" key="1">
    <citation type="journal article" date="2019" name="Sci. Rep.">
        <title>Draft genome of Tanacetum cinerariifolium, the natural source of mosquito coil.</title>
        <authorList>
            <person name="Yamashiro T."/>
            <person name="Shiraishi A."/>
            <person name="Satake H."/>
            <person name="Nakayama K."/>
        </authorList>
    </citation>
    <scope>NUCLEOTIDE SEQUENCE</scope>
</reference>
<dbReference type="EMBL" id="BKCJ010001837">
    <property type="protein sequence ID" value="GEU44371.1"/>
    <property type="molecule type" value="Genomic_DNA"/>
</dbReference>
<evidence type="ECO:0000256" key="1">
    <source>
        <dbReference type="SAM" id="MobiDB-lite"/>
    </source>
</evidence>
<evidence type="ECO:0000259" key="2">
    <source>
        <dbReference type="Pfam" id="PF14214"/>
    </source>
</evidence>
<name>A0A6L2K4N2_TANCI</name>
<keyword evidence="3" id="KW-0378">Hydrolase</keyword>
<feature type="domain" description="Helitron helicase-like" evidence="2">
    <location>
        <begin position="130"/>
        <end position="184"/>
    </location>
</feature>
<gene>
    <name evidence="3" type="ORF">Tci_016349</name>
</gene>
<keyword evidence="3" id="KW-0347">Helicase</keyword>
<proteinExistence type="predicted"/>
<accession>A0A6L2K4N2</accession>
<dbReference type="Pfam" id="PF14214">
    <property type="entry name" value="Helitron_like_N"/>
    <property type="match status" value="1"/>
</dbReference>
<organism evidence="3">
    <name type="scientific">Tanacetum cinerariifolium</name>
    <name type="common">Dalmatian daisy</name>
    <name type="synonym">Chrysanthemum cinerariifolium</name>
    <dbReference type="NCBI Taxonomy" id="118510"/>
    <lineage>
        <taxon>Eukaryota</taxon>
        <taxon>Viridiplantae</taxon>
        <taxon>Streptophyta</taxon>
        <taxon>Embryophyta</taxon>
        <taxon>Tracheophyta</taxon>
        <taxon>Spermatophyta</taxon>
        <taxon>Magnoliopsida</taxon>
        <taxon>eudicotyledons</taxon>
        <taxon>Gunneridae</taxon>
        <taxon>Pentapetalae</taxon>
        <taxon>asterids</taxon>
        <taxon>campanulids</taxon>
        <taxon>Asterales</taxon>
        <taxon>Asteraceae</taxon>
        <taxon>Asteroideae</taxon>
        <taxon>Anthemideae</taxon>
        <taxon>Anthemidinae</taxon>
        <taxon>Tanacetum</taxon>
    </lineage>
</organism>
<comment type="caution">
    <text evidence="3">The sequence shown here is derived from an EMBL/GenBank/DDBJ whole genome shotgun (WGS) entry which is preliminary data.</text>
</comment>
<feature type="region of interest" description="Disordered" evidence="1">
    <location>
        <begin position="1"/>
        <end position="54"/>
    </location>
</feature>